<feature type="transmembrane region" description="Helical" evidence="1">
    <location>
        <begin position="260"/>
        <end position="285"/>
    </location>
</feature>
<dbReference type="EMBL" id="DUFG01000035">
    <property type="protein sequence ID" value="HIH09015.1"/>
    <property type="molecule type" value="Genomic_DNA"/>
</dbReference>
<reference evidence="3" key="1">
    <citation type="journal article" date="2020" name="bioRxiv">
        <title>A rank-normalized archaeal taxonomy based on genome phylogeny resolves widespread incomplete and uneven classifications.</title>
        <authorList>
            <person name="Rinke C."/>
            <person name="Chuvochina M."/>
            <person name="Mussig A.J."/>
            <person name="Chaumeil P.-A."/>
            <person name="Waite D.W."/>
            <person name="Whitman W.B."/>
            <person name="Parks D.H."/>
            <person name="Hugenholtz P."/>
        </authorList>
    </citation>
    <scope>NUCLEOTIDE SEQUENCE [LARGE SCALE GENOMIC DNA]</scope>
</reference>
<feature type="transmembrane region" description="Helical" evidence="1">
    <location>
        <begin position="223"/>
        <end position="248"/>
    </location>
</feature>
<name>A0A7J4IXN6_9ARCH</name>
<evidence type="ECO:0000313" key="3">
    <source>
        <dbReference type="Proteomes" id="UP000577419"/>
    </source>
</evidence>
<evidence type="ECO:0000313" key="2">
    <source>
        <dbReference type="EMBL" id="HIH09015.1"/>
    </source>
</evidence>
<accession>A0A7J4IXN6</accession>
<feature type="transmembrane region" description="Helical" evidence="1">
    <location>
        <begin position="21"/>
        <end position="44"/>
    </location>
</feature>
<keyword evidence="1" id="KW-1133">Transmembrane helix</keyword>
<dbReference type="AlphaFoldDB" id="A0A7J4IXN6"/>
<feature type="transmembrane region" description="Helical" evidence="1">
    <location>
        <begin position="118"/>
        <end position="136"/>
    </location>
</feature>
<organism evidence="2 3">
    <name type="scientific">Candidatus Iainarchaeum sp</name>
    <dbReference type="NCBI Taxonomy" id="3101447"/>
    <lineage>
        <taxon>Archaea</taxon>
        <taxon>Candidatus Iainarchaeota</taxon>
        <taxon>Candidatus Iainarchaeia</taxon>
        <taxon>Candidatus Iainarchaeales</taxon>
        <taxon>Candidatus Iainarchaeaceae</taxon>
        <taxon>Candidatus Iainarchaeum</taxon>
    </lineage>
</organism>
<feature type="transmembrane region" description="Helical" evidence="1">
    <location>
        <begin position="142"/>
        <end position="162"/>
    </location>
</feature>
<keyword evidence="1" id="KW-0812">Transmembrane</keyword>
<gene>
    <name evidence="2" type="ORF">HA237_06705</name>
</gene>
<feature type="transmembrane region" description="Helical" evidence="1">
    <location>
        <begin position="70"/>
        <end position="98"/>
    </location>
</feature>
<evidence type="ECO:0000256" key="1">
    <source>
        <dbReference type="SAM" id="Phobius"/>
    </source>
</evidence>
<keyword evidence="1" id="KW-0472">Membrane</keyword>
<proteinExistence type="predicted"/>
<dbReference type="Proteomes" id="UP000577419">
    <property type="component" value="Unassembled WGS sequence"/>
</dbReference>
<protein>
    <submittedName>
        <fullName evidence="2">Uncharacterized protein</fullName>
    </submittedName>
</protein>
<feature type="transmembrane region" description="Helical" evidence="1">
    <location>
        <begin position="169"/>
        <end position="189"/>
    </location>
</feature>
<sequence length="411" mass="45664">MRFGEVLKNSFTLWLKDKKSLIYVLALIGLFAVLAAGLIAFLAIGSLTNSIRFIEGSDLTQVALSDDGNIIFLAIAAIVLLCAFIVFFVGTFYVSALLEVRALQLLGFNTARFGLIKFVKLVLFQIWVSIMAYTSWYNKVFFYYLIGLILFWVTSIGVFLLIERIGNILLLLATLLSAVYLLPVIYNTIRLSIASAIYLHEDFGIMKAGRAAWELAHKKVLGIFIAFLLVQIAIQILLIIPWFVLIIAANVALLLTGIELLAIAIAFTGMALIIIFAIVVSSFAVPSIYSEVKNSPSEQPPAPSGLPKNTTALTTMQTNEPIERMRASIQRQEPVYSQPQRQQSYARRSPAAAGLSAVEKAHVNKLAAVLKDVSHRYKESEIRQVIKEKNYSDRIADETIKLLQKDLKNSK</sequence>
<comment type="caution">
    <text evidence="2">The sequence shown here is derived from an EMBL/GenBank/DDBJ whole genome shotgun (WGS) entry which is preliminary data.</text>
</comment>